<feature type="region of interest" description="Disordered" evidence="1">
    <location>
        <begin position="232"/>
        <end position="308"/>
    </location>
</feature>
<dbReference type="Proteomes" id="UP000663828">
    <property type="component" value="Unassembled WGS sequence"/>
</dbReference>
<organism evidence="3 4">
    <name type="scientific">Adineta ricciae</name>
    <name type="common">Rotifer</name>
    <dbReference type="NCBI Taxonomy" id="249248"/>
    <lineage>
        <taxon>Eukaryota</taxon>
        <taxon>Metazoa</taxon>
        <taxon>Spiralia</taxon>
        <taxon>Gnathifera</taxon>
        <taxon>Rotifera</taxon>
        <taxon>Eurotatoria</taxon>
        <taxon>Bdelloidea</taxon>
        <taxon>Adinetida</taxon>
        <taxon>Adinetidae</taxon>
        <taxon>Adineta</taxon>
    </lineage>
</organism>
<protein>
    <submittedName>
        <fullName evidence="3">Uncharacterized protein</fullName>
    </submittedName>
</protein>
<dbReference type="EMBL" id="CAJNOR010000092">
    <property type="protein sequence ID" value="CAF0793584.1"/>
    <property type="molecule type" value="Genomic_DNA"/>
</dbReference>
<sequence>MMNSLITNIPRLGETKTKPKIGEIRLTTDGKRRKIFDGHCWQYLCAGDINCRIQSKFTCRLHKNITPTDSSLDKLPANKIDGLKLGDIQALPNGNRQIWRGTRWYNLCQAKNCSVQAKQFCKIHQNQRISLPNTNESVTEKFRLNSRTRSCTMTSEKTEKKEHEEVELSNNISPEMTTNKRARSDENISESTNPTALEKPELQTRNGRRVRCTGLIWKHLYADRKNSLYKRKYTRHSAPAKKTDLVNETNPDESTTNESLPSDTIESTVQTSPKAKLDKRKKRKLTDDTNTREHIVPKRSNHDQRQKDAEKPIILHLEPHSSNASVSDSPMKDQSLDEPALENAEISFALKPNRLNATHQSIEIPVQPPVPCSYDSSPASILEQFGTIIKKEAVVEEESLICVPTAYTIGTEASTCETLQDFLRAEEMKTKEFKLDCQRISYRLAKIQDCIGSITTLTS</sequence>
<gene>
    <name evidence="2" type="ORF">EDS130_LOCUS1132</name>
    <name evidence="3" type="ORF">XAT740_LOCUS2610</name>
</gene>
<comment type="caution">
    <text evidence="3">The sequence shown here is derived from an EMBL/GenBank/DDBJ whole genome shotgun (WGS) entry which is preliminary data.</text>
</comment>
<evidence type="ECO:0000313" key="4">
    <source>
        <dbReference type="Proteomes" id="UP000663828"/>
    </source>
</evidence>
<dbReference type="EMBL" id="CAJNOJ010000003">
    <property type="protein sequence ID" value="CAF0731635.1"/>
    <property type="molecule type" value="Genomic_DNA"/>
</dbReference>
<proteinExistence type="predicted"/>
<evidence type="ECO:0000313" key="2">
    <source>
        <dbReference type="EMBL" id="CAF0731635.1"/>
    </source>
</evidence>
<accession>A0A813SCW6</accession>
<evidence type="ECO:0000313" key="3">
    <source>
        <dbReference type="EMBL" id="CAF0793584.1"/>
    </source>
</evidence>
<feature type="compositionally biased region" description="Basic and acidic residues" evidence="1">
    <location>
        <begin position="156"/>
        <end position="166"/>
    </location>
</feature>
<dbReference type="Proteomes" id="UP000663852">
    <property type="component" value="Unassembled WGS sequence"/>
</dbReference>
<name>A0A813SCW6_ADIRI</name>
<feature type="compositionally biased region" description="Basic and acidic residues" evidence="1">
    <location>
        <begin position="285"/>
        <end position="308"/>
    </location>
</feature>
<feature type="compositionally biased region" description="Polar residues" evidence="1">
    <location>
        <begin position="246"/>
        <end position="273"/>
    </location>
</feature>
<dbReference type="AlphaFoldDB" id="A0A813SCW6"/>
<feature type="compositionally biased region" description="Polar residues" evidence="1">
    <location>
        <begin position="168"/>
        <end position="179"/>
    </location>
</feature>
<evidence type="ECO:0000256" key="1">
    <source>
        <dbReference type="SAM" id="MobiDB-lite"/>
    </source>
</evidence>
<dbReference type="OrthoDB" id="10044276at2759"/>
<feature type="region of interest" description="Disordered" evidence="1">
    <location>
        <begin position="149"/>
        <end position="205"/>
    </location>
</feature>
<keyword evidence="4" id="KW-1185">Reference proteome</keyword>
<reference evidence="3" key="1">
    <citation type="submission" date="2021-02" db="EMBL/GenBank/DDBJ databases">
        <authorList>
            <person name="Nowell W R."/>
        </authorList>
    </citation>
    <scope>NUCLEOTIDE SEQUENCE</scope>
</reference>